<dbReference type="PANTHER" id="PTHR22642">
    <property type="entry name" value="IMIDAZOLONEPROPIONASE"/>
    <property type="match status" value="1"/>
</dbReference>
<sequence>MGPMLAYLRDHGVTGLLEAISDEDTVRTVSEMDKTGTLNMRFEASYRIGKPGDVETAMTTLRRWRSQYGTAHVGAHTVKFFLDGTNEIGTSSLLAPFSNGAKSVEPAMTKEELAGVLVKLNQADMDMHLHMVGDRAFRTALDAVEIARKTVGAAWKQRVTFAHCELIDDADFARVVDLDVTLNWTPHWSGGYFQGNEPYLGQERHDNEYRFQPVIAFGGRITYGSGTVSKQEWDRSDPFFGMQIAHTRRDIEKGLVSDLIRKPASEMLQLQDLVAGYTRNSAYQLRLDDKAGTLQKGKSADFMILDRNLLHTPALEVSKVTPKTVIFEGRVVSGHF</sequence>
<dbReference type="AlphaFoldDB" id="A0A1C2EEV8"/>
<dbReference type="Pfam" id="PF07969">
    <property type="entry name" value="Amidohydro_3"/>
    <property type="match status" value="1"/>
</dbReference>
<dbReference type="Proteomes" id="UP000094412">
    <property type="component" value="Unassembled WGS sequence"/>
</dbReference>
<dbReference type="InterPro" id="IPR013108">
    <property type="entry name" value="Amidohydro_3"/>
</dbReference>
<dbReference type="Gene3D" id="2.30.40.10">
    <property type="entry name" value="Urease, subunit C, domain 1"/>
    <property type="match status" value="1"/>
</dbReference>
<dbReference type="EMBL" id="MDEO01000015">
    <property type="protein sequence ID" value="OCX25582.1"/>
    <property type="molecule type" value="Genomic_DNA"/>
</dbReference>
<dbReference type="Gene3D" id="3.20.20.140">
    <property type="entry name" value="Metal-dependent hydrolases"/>
    <property type="match status" value="1"/>
</dbReference>
<dbReference type="PANTHER" id="PTHR22642:SF2">
    <property type="entry name" value="PROTEIN LONG AFTER FAR-RED 3"/>
    <property type="match status" value="1"/>
</dbReference>
<gene>
    <name evidence="2" type="ORF">QV13_00270</name>
</gene>
<dbReference type="OrthoDB" id="9811399at2"/>
<dbReference type="GO" id="GO:0016810">
    <property type="term" value="F:hydrolase activity, acting on carbon-nitrogen (but not peptide) bonds"/>
    <property type="evidence" value="ECO:0007669"/>
    <property type="project" value="InterPro"/>
</dbReference>
<dbReference type="STRING" id="1566387.QV13_00270"/>
<protein>
    <recommendedName>
        <fullName evidence="1">Amidohydrolase 3 domain-containing protein</fullName>
    </recommendedName>
</protein>
<name>A0A1C2EEV8_9HYPH</name>
<dbReference type="InterPro" id="IPR011059">
    <property type="entry name" value="Metal-dep_hydrolase_composite"/>
</dbReference>
<comment type="caution">
    <text evidence="2">The sequence shown here is derived from an EMBL/GenBank/DDBJ whole genome shotgun (WGS) entry which is preliminary data.</text>
</comment>
<dbReference type="SUPFAM" id="SSF51556">
    <property type="entry name" value="Metallo-dependent hydrolases"/>
    <property type="match status" value="1"/>
</dbReference>
<keyword evidence="3" id="KW-1185">Reference proteome</keyword>
<dbReference type="SUPFAM" id="SSF51338">
    <property type="entry name" value="Composite domain of metallo-dependent hydrolases"/>
    <property type="match status" value="1"/>
</dbReference>
<feature type="domain" description="Amidohydrolase 3" evidence="1">
    <location>
        <begin position="5"/>
        <end position="332"/>
    </location>
</feature>
<dbReference type="InterPro" id="IPR032466">
    <property type="entry name" value="Metal_Hydrolase"/>
</dbReference>
<reference evidence="2 3" key="1">
    <citation type="submission" date="2016-08" db="EMBL/GenBank/DDBJ databases">
        <title>Whole genome sequence of Mesorhizobium sp. strain UASWS1009 isolated from industrial sewage.</title>
        <authorList>
            <person name="Crovadore J."/>
            <person name="Calmin G."/>
            <person name="Chablais R."/>
            <person name="Cochard B."/>
            <person name="Lefort F."/>
        </authorList>
    </citation>
    <scope>NUCLEOTIDE SEQUENCE [LARGE SCALE GENOMIC DNA]</scope>
    <source>
        <strain evidence="2 3">UASWS1009</strain>
    </source>
</reference>
<accession>A0A1C2EEV8</accession>
<evidence type="ECO:0000313" key="3">
    <source>
        <dbReference type="Proteomes" id="UP000094412"/>
    </source>
</evidence>
<evidence type="ECO:0000259" key="1">
    <source>
        <dbReference type="Pfam" id="PF07969"/>
    </source>
</evidence>
<evidence type="ECO:0000313" key="2">
    <source>
        <dbReference type="EMBL" id="OCX25582.1"/>
    </source>
</evidence>
<proteinExistence type="predicted"/>
<organism evidence="2 3">
    <name type="scientific">Mesorhizobium hungaricum</name>
    <dbReference type="NCBI Taxonomy" id="1566387"/>
    <lineage>
        <taxon>Bacteria</taxon>
        <taxon>Pseudomonadati</taxon>
        <taxon>Pseudomonadota</taxon>
        <taxon>Alphaproteobacteria</taxon>
        <taxon>Hyphomicrobiales</taxon>
        <taxon>Phyllobacteriaceae</taxon>
        <taxon>Mesorhizobium</taxon>
    </lineage>
</organism>